<name>A0ABT1CZP9_9PROT</name>
<feature type="region of interest" description="Disordered" evidence="1">
    <location>
        <begin position="233"/>
        <end position="252"/>
    </location>
</feature>
<evidence type="ECO:0000313" key="2">
    <source>
        <dbReference type="EMBL" id="MCO6415141.1"/>
    </source>
</evidence>
<dbReference type="EMBL" id="JAFIRR010000016">
    <property type="protein sequence ID" value="MCO6415141.1"/>
    <property type="molecule type" value="Genomic_DNA"/>
</dbReference>
<proteinExistence type="predicted"/>
<keyword evidence="3" id="KW-1185">Reference proteome</keyword>
<evidence type="ECO:0000313" key="3">
    <source>
        <dbReference type="Proteomes" id="UP001523392"/>
    </source>
</evidence>
<protein>
    <recommendedName>
        <fullName evidence="4">ATP-binding protein</fullName>
    </recommendedName>
</protein>
<comment type="caution">
    <text evidence="2">The sequence shown here is derived from an EMBL/GenBank/DDBJ whole genome shotgun (WGS) entry which is preliminary data.</text>
</comment>
<dbReference type="Proteomes" id="UP001523392">
    <property type="component" value="Unassembled WGS sequence"/>
</dbReference>
<accession>A0ABT1CZP9</accession>
<feature type="compositionally biased region" description="Acidic residues" evidence="1">
    <location>
        <begin position="235"/>
        <end position="251"/>
    </location>
</feature>
<sequence>MGPPGSGKTATLTKRLGQKLDLSLLDQEEDDTRLVRASIAGLEGHRTSWLMFSPTDLLKVYVKDAFNQEGILAPDDRIQTWATFRMELGRDHLRILRSVPGRGVFVLWPHLDIVQQEALERSIAWFEAFDSWQRRRFWADLREGAKRLAAQDDGSIRSTGQRLERLLAPGAAGTDPAVPVLLDVGGGLQDQLEAIGKHVDGIPRKAVNTALSCNKGFLDEFAAYLARVDDGTAAEQEEADETDEDENDEGDVAVAPSASAASAFAAYARTVKRAARAGGASATEARTPHGEDLGVVERTHPAAGRDGGAGSRDDLAWDFPDIDLREINITYRHSLRLNDFAREIAQALYSRAFRAFSNHQASWPAWVK</sequence>
<dbReference type="RefSeq" id="WP_252951749.1">
    <property type="nucleotide sequence ID" value="NZ_JAFIRR010000016.1"/>
</dbReference>
<evidence type="ECO:0008006" key="4">
    <source>
        <dbReference type="Google" id="ProtNLM"/>
    </source>
</evidence>
<reference evidence="2 3" key="1">
    <citation type="submission" date="2021-12" db="EMBL/GenBank/DDBJ databases">
        <title>Siccirubricoccus leaddurans sp. nov., a high concentration Zn2+ tolerance bacterium.</title>
        <authorList>
            <person name="Cao Y."/>
        </authorList>
    </citation>
    <scope>NUCLEOTIDE SEQUENCE [LARGE SCALE GENOMIC DNA]</scope>
    <source>
        <strain evidence="2 3">KC 17139</strain>
    </source>
</reference>
<evidence type="ECO:0000256" key="1">
    <source>
        <dbReference type="SAM" id="MobiDB-lite"/>
    </source>
</evidence>
<gene>
    <name evidence="2" type="ORF">JYK14_02980</name>
</gene>
<organism evidence="2 3">
    <name type="scientific">Siccirubricoccus soli</name>
    <dbReference type="NCBI Taxonomy" id="2899147"/>
    <lineage>
        <taxon>Bacteria</taxon>
        <taxon>Pseudomonadati</taxon>
        <taxon>Pseudomonadota</taxon>
        <taxon>Alphaproteobacteria</taxon>
        <taxon>Acetobacterales</taxon>
        <taxon>Roseomonadaceae</taxon>
        <taxon>Siccirubricoccus</taxon>
    </lineage>
</organism>